<keyword evidence="6" id="KW-1185">Reference proteome</keyword>
<dbReference type="InterPro" id="IPR010559">
    <property type="entry name" value="Sig_transdc_His_kin_internal"/>
</dbReference>
<organism evidence="5 6">
    <name type="scientific">Polaribacter pectinis</name>
    <dbReference type="NCBI Taxonomy" id="2738844"/>
    <lineage>
        <taxon>Bacteria</taxon>
        <taxon>Pseudomonadati</taxon>
        <taxon>Bacteroidota</taxon>
        <taxon>Flavobacteriia</taxon>
        <taxon>Flavobacteriales</taxon>
        <taxon>Flavobacteriaceae</taxon>
    </lineage>
</organism>
<dbReference type="PANTHER" id="PTHR34220:SF7">
    <property type="entry name" value="SENSOR HISTIDINE KINASE YPDA"/>
    <property type="match status" value="1"/>
</dbReference>
<dbReference type="InterPro" id="IPR011123">
    <property type="entry name" value="Y_Y_Y"/>
</dbReference>
<dbReference type="Gene3D" id="2.60.40.10">
    <property type="entry name" value="Immunoglobulins"/>
    <property type="match status" value="1"/>
</dbReference>
<dbReference type="GO" id="GO:0016020">
    <property type="term" value="C:membrane"/>
    <property type="evidence" value="ECO:0007669"/>
    <property type="project" value="InterPro"/>
</dbReference>
<dbReference type="Pfam" id="PF02518">
    <property type="entry name" value="HATPase_c"/>
    <property type="match status" value="1"/>
</dbReference>
<dbReference type="Proteomes" id="UP000515808">
    <property type="component" value="Chromosome"/>
</dbReference>
<feature type="domain" description="Two component regulator three Y" evidence="4">
    <location>
        <begin position="345"/>
        <end position="401"/>
    </location>
</feature>
<dbReference type="Gene3D" id="3.30.565.10">
    <property type="entry name" value="Histidine kinase-like ATPase, C-terminal domain"/>
    <property type="match status" value="1"/>
</dbReference>
<evidence type="ECO:0000256" key="1">
    <source>
        <dbReference type="SAM" id="Phobius"/>
    </source>
</evidence>
<reference evidence="5 6" key="1">
    <citation type="submission" date="2020-08" db="EMBL/GenBank/DDBJ databases">
        <title>Polaribacter sp. L12M9 isolated from gut of the Korean scallop.</title>
        <authorList>
            <person name="Jeong Y.S."/>
        </authorList>
    </citation>
    <scope>NUCLEOTIDE SEQUENCE [LARGE SCALE GENOMIC DNA]</scope>
    <source>
        <strain evidence="5 6">L12M9</strain>
    </source>
</reference>
<dbReference type="Pfam" id="PF06580">
    <property type="entry name" value="His_kinase"/>
    <property type="match status" value="1"/>
</dbReference>
<dbReference type="InterPro" id="IPR003594">
    <property type="entry name" value="HATPase_dom"/>
</dbReference>
<dbReference type="SUPFAM" id="SSF101898">
    <property type="entry name" value="NHL repeat"/>
    <property type="match status" value="1"/>
</dbReference>
<keyword evidence="1" id="KW-1133">Transmembrane helix</keyword>
<dbReference type="InterPro" id="IPR013783">
    <property type="entry name" value="Ig-like_fold"/>
</dbReference>
<dbReference type="RefSeq" id="WP_187483112.1">
    <property type="nucleotide sequence ID" value="NZ_CP060695.1"/>
</dbReference>
<keyword evidence="1" id="KW-0472">Membrane</keyword>
<gene>
    <name evidence="5" type="ORF">H9W90_03665</name>
</gene>
<proteinExistence type="predicted"/>
<keyword evidence="5" id="KW-0418">Kinase</keyword>
<dbReference type="Gene3D" id="2.130.10.10">
    <property type="entry name" value="YVTN repeat-like/Quinoprotein amine dehydrogenase"/>
    <property type="match status" value="1"/>
</dbReference>
<accession>A0A7G9LC81</accession>
<keyword evidence="1" id="KW-0812">Transmembrane</keyword>
<dbReference type="SUPFAM" id="SSF55874">
    <property type="entry name" value="ATPase domain of HSP90 chaperone/DNA topoisomerase II/histidine kinase"/>
    <property type="match status" value="1"/>
</dbReference>
<name>A0A7G9LC81_9FLAO</name>
<dbReference type="Pfam" id="PF07495">
    <property type="entry name" value="Y_Y_Y"/>
    <property type="match status" value="1"/>
</dbReference>
<dbReference type="InterPro" id="IPR036890">
    <property type="entry name" value="HATPase_C_sf"/>
</dbReference>
<dbReference type="InterPro" id="IPR015943">
    <property type="entry name" value="WD40/YVTN_repeat-like_dom_sf"/>
</dbReference>
<dbReference type="EMBL" id="CP060695">
    <property type="protein sequence ID" value="QNM86230.1"/>
    <property type="molecule type" value="Genomic_DNA"/>
</dbReference>
<keyword evidence="5" id="KW-0808">Transferase</keyword>
<evidence type="ECO:0000313" key="6">
    <source>
        <dbReference type="Proteomes" id="UP000515808"/>
    </source>
</evidence>
<dbReference type="InterPro" id="IPR050640">
    <property type="entry name" value="Bact_2-comp_sensor_kinase"/>
</dbReference>
<feature type="transmembrane region" description="Helical" evidence="1">
    <location>
        <begin position="409"/>
        <end position="431"/>
    </location>
</feature>
<feature type="domain" description="Histidine kinase/HSP90-like ATPase" evidence="2">
    <location>
        <begin position="557"/>
        <end position="655"/>
    </location>
</feature>
<dbReference type="KEGG" id="ppec:H9W90_03665"/>
<dbReference type="InterPro" id="IPR011110">
    <property type="entry name" value="Reg_prop"/>
</dbReference>
<feature type="domain" description="Signal transduction histidine kinase internal region" evidence="3">
    <location>
        <begin position="455"/>
        <end position="528"/>
    </location>
</feature>
<evidence type="ECO:0000313" key="5">
    <source>
        <dbReference type="EMBL" id="QNM86230.1"/>
    </source>
</evidence>
<dbReference type="Pfam" id="PF07494">
    <property type="entry name" value="Reg_prop"/>
    <property type="match status" value="2"/>
</dbReference>
<evidence type="ECO:0000259" key="2">
    <source>
        <dbReference type="Pfam" id="PF02518"/>
    </source>
</evidence>
<dbReference type="PANTHER" id="PTHR34220">
    <property type="entry name" value="SENSOR HISTIDINE KINASE YPDA"/>
    <property type="match status" value="1"/>
</dbReference>
<evidence type="ECO:0000259" key="4">
    <source>
        <dbReference type="Pfam" id="PF07495"/>
    </source>
</evidence>
<protein>
    <submittedName>
        <fullName evidence="5">Histidine kinase</fullName>
    </submittedName>
</protein>
<sequence length="658" mass="75706">MFSKILILLLFFITVDGISQQNKLQHFTTENGLPSLTINDILQDEIGYLWLATNKGLVRFDGDEFRHLATHSLSKVNSLFFKNEILFIGQEKGLFKYQNRKFSYLGNEKVLKIISIDNRIILGTTEGIYEVKEDYLQPLQINPKIDFTIISDIYLQEKSILIATNKGLWSIDKIYKPSKIDKLLEGNIVSVLKKNNHLIVATKNNGIKIIDKNNAVQIINKESKIASIKSINNELWVSSHGNGISIFNTNDFTFKKRINKYNSAISNEINTVFKDNQNNIWIASNNNGLYKYNNNSVVDNQNKPKLFIEKIAVNYKGLNTLNSKKIELKPSENNISFSYKTVNLQQPKNIQYRYKLTSDFSPWSSKNNIEFANLNPGNYTFTVQSKNGKNVSEQKSISFFIDAPIYKKAWFIILCFALLLFVLSLIVDIYIRKLKKKNKQKITQLKFENHLLTLEQKALQLQMNPHFIFNVLNGIKALGNSGNTKELNKTVSQFSILLRSVLNNSRLDEISLKDEIETLTNYLDLEQKMSTKSFNYKIDTNLNNIDIEEILIPPMLMQPFVENAIKHGLSLDNKGEINIFFEVKQHHLECTITDNGIGFHQSKKINDKTSHKSVALKITKERIENLSKKGSFKIEEITKEKTVLGTKVWFKIPLKTDY</sequence>
<dbReference type="GO" id="GO:0000155">
    <property type="term" value="F:phosphorelay sensor kinase activity"/>
    <property type="evidence" value="ECO:0007669"/>
    <property type="project" value="InterPro"/>
</dbReference>
<dbReference type="AlphaFoldDB" id="A0A7G9LC81"/>
<evidence type="ECO:0000259" key="3">
    <source>
        <dbReference type="Pfam" id="PF06580"/>
    </source>
</evidence>